<keyword evidence="1" id="KW-0805">Transcription regulation</keyword>
<protein>
    <submittedName>
        <fullName evidence="5">Transcriptional regulator, MarR family</fullName>
    </submittedName>
</protein>
<evidence type="ECO:0000256" key="1">
    <source>
        <dbReference type="ARBA" id="ARBA00023015"/>
    </source>
</evidence>
<reference evidence="5 6" key="1">
    <citation type="submission" date="2014-08" db="EMBL/GenBank/DDBJ databases">
        <title>Genomic and Phenotypic Diversity of Colwellia psychrerythraea strains from Disparate Marine Basins.</title>
        <authorList>
            <person name="Techtmann S.M."/>
            <person name="Stelling S.C."/>
            <person name="Utturkar S.M."/>
            <person name="Alshibli N."/>
            <person name="Harris A."/>
            <person name="Brown S.D."/>
            <person name="Hazen T.C."/>
        </authorList>
    </citation>
    <scope>NUCLEOTIDE SEQUENCE [LARGE SCALE GENOMIC DNA]</scope>
    <source>
        <strain evidence="5 6">ND2E</strain>
    </source>
</reference>
<name>A0A099KPG0_COLPS</name>
<dbReference type="Gene3D" id="1.10.10.10">
    <property type="entry name" value="Winged helix-like DNA-binding domain superfamily/Winged helix DNA-binding domain"/>
    <property type="match status" value="1"/>
</dbReference>
<dbReference type="SUPFAM" id="SSF46785">
    <property type="entry name" value="Winged helix' DNA-binding domain"/>
    <property type="match status" value="1"/>
</dbReference>
<dbReference type="PANTHER" id="PTHR42756">
    <property type="entry name" value="TRANSCRIPTIONAL REGULATOR, MARR"/>
    <property type="match status" value="1"/>
</dbReference>
<dbReference type="InterPro" id="IPR036390">
    <property type="entry name" value="WH_DNA-bd_sf"/>
</dbReference>
<dbReference type="InterPro" id="IPR000835">
    <property type="entry name" value="HTH_MarR-typ"/>
</dbReference>
<dbReference type="GO" id="GO:0003700">
    <property type="term" value="F:DNA-binding transcription factor activity"/>
    <property type="evidence" value="ECO:0007669"/>
    <property type="project" value="InterPro"/>
</dbReference>
<dbReference type="PATRIC" id="fig|28229.4.peg.2442"/>
<evidence type="ECO:0000256" key="3">
    <source>
        <dbReference type="ARBA" id="ARBA00023163"/>
    </source>
</evidence>
<evidence type="ECO:0000313" key="6">
    <source>
        <dbReference type="Proteomes" id="UP000029843"/>
    </source>
</evidence>
<keyword evidence="3" id="KW-0804">Transcription</keyword>
<dbReference type="RefSeq" id="WP_033094119.1">
    <property type="nucleotide sequence ID" value="NZ_JQED01000029.1"/>
</dbReference>
<evidence type="ECO:0000259" key="4">
    <source>
        <dbReference type="PROSITE" id="PS50995"/>
    </source>
</evidence>
<dbReference type="AlphaFoldDB" id="A0A099KPG0"/>
<comment type="caution">
    <text evidence="5">The sequence shown here is derived from an EMBL/GenBank/DDBJ whole genome shotgun (WGS) entry which is preliminary data.</text>
</comment>
<dbReference type="PANTHER" id="PTHR42756:SF1">
    <property type="entry name" value="TRANSCRIPTIONAL REPRESSOR OF EMRAB OPERON"/>
    <property type="match status" value="1"/>
</dbReference>
<organism evidence="5 6">
    <name type="scientific">Colwellia psychrerythraea</name>
    <name type="common">Vibrio psychroerythus</name>
    <dbReference type="NCBI Taxonomy" id="28229"/>
    <lineage>
        <taxon>Bacteria</taxon>
        <taxon>Pseudomonadati</taxon>
        <taxon>Pseudomonadota</taxon>
        <taxon>Gammaproteobacteria</taxon>
        <taxon>Alteromonadales</taxon>
        <taxon>Colwelliaceae</taxon>
        <taxon>Colwellia</taxon>
    </lineage>
</organism>
<dbReference type="InterPro" id="IPR023187">
    <property type="entry name" value="Tscrpt_reg_MarR-type_CS"/>
</dbReference>
<dbReference type="GO" id="GO:0003677">
    <property type="term" value="F:DNA binding"/>
    <property type="evidence" value="ECO:0007669"/>
    <property type="project" value="UniProtKB-KW"/>
</dbReference>
<feature type="domain" description="HTH marR-type" evidence="4">
    <location>
        <begin position="4"/>
        <end position="136"/>
    </location>
</feature>
<dbReference type="InterPro" id="IPR036388">
    <property type="entry name" value="WH-like_DNA-bd_sf"/>
</dbReference>
<dbReference type="OrthoDB" id="7502947at2"/>
<dbReference type="Proteomes" id="UP000029843">
    <property type="component" value="Unassembled WGS sequence"/>
</dbReference>
<dbReference type="PROSITE" id="PS50995">
    <property type="entry name" value="HTH_MARR_2"/>
    <property type="match status" value="1"/>
</dbReference>
<dbReference type="PROSITE" id="PS01117">
    <property type="entry name" value="HTH_MARR_1"/>
    <property type="match status" value="1"/>
</dbReference>
<dbReference type="Pfam" id="PF01047">
    <property type="entry name" value="MarR"/>
    <property type="match status" value="1"/>
</dbReference>
<dbReference type="SMART" id="SM00347">
    <property type="entry name" value="HTH_MARR"/>
    <property type="match status" value="1"/>
</dbReference>
<gene>
    <name evidence="5" type="ORF">ND2E_3388</name>
</gene>
<keyword evidence="2" id="KW-0238">DNA-binding</keyword>
<dbReference type="EMBL" id="JQED01000029">
    <property type="protein sequence ID" value="KGJ91523.1"/>
    <property type="molecule type" value="Genomic_DNA"/>
</dbReference>
<evidence type="ECO:0000313" key="5">
    <source>
        <dbReference type="EMBL" id="KGJ91523.1"/>
    </source>
</evidence>
<proteinExistence type="predicted"/>
<evidence type="ECO:0000256" key="2">
    <source>
        <dbReference type="ARBA" id="ARBA00023125"/>
    </source>
</evidence>
<accession>A0A099KPG0</accession>
<sequence length="158" mass="17687">MEKYDQLLISLRQVIRAIGIHSKQLNKESGLTGPQLMVMTKIAQLDGPMAKQVAKEINLSPATVTSIIDRLEAKELVMRKRSQLDKRKVELYLSSTGEGLLQGAPKPLQDHFIKRYQALESWEQSQLLSSVERIASMMDAEELDAAPVLMVGQIQEGQ</sequence>